<dbReference type="EMBL" id="MWMI01000001">
    <property type="protein sequence ID" value="RIB35703.1"/>
    <property type="molecule type" value="Genomic_DNA"/>
</dbReference>
<dbReference type="AlphaFoldDB" id="A0A397WRL0"/>
<organism evidence="1 2">
    <name type="scientific">Candidatus Nanoclepta minutus</name>
    <dbReference type="NCBI Taxonomy" id="1940235"/>
    <lineage>
        <taxon>Archaea</taxon>
        <taxon>Nanobdellota</taxon>
        <taxon>Candidatus Nanoclepta</taxon>
    </lineage>
</organism>
<accession>A0A397WRL0</accession>
<dbReference type="Gene3D" id="3.20.20.410">
    <property type="entry name" value="Protein of unknown function UPF0759"/>
    <property type="match status" value="1"/>
</dbReference>
<dbReference type="InterPro" id="IPR036520">
    <property type="entry name" value="UPF0759_sf"/>
</dbReference>
<dbReference type="SUPFAM" id="SSF117396">
    <property type="entry name" value="TM1631-like"/>
    <property type="match status" value="1"/>
</dbReference>
<name>A0A397WRL0_9ARCH</name>
<reference evidence="1 2" key="1">
    <citation type="journal article" date="2018" name="Syst. Appl. Microbiol.">
        <title>A new symbiotic nanoarchaeote (Candidatus Nanoclepta minutus) and its host (Zestosphaera tikiterensis gen. nov., sp. nov.) from a New Zealand hot spring.</title>
        <authorList>
            <person name="St John E."/>
            <person name="Liu Y."/>
            <person name="Podar M."/>
            <person name="Stott M.B."/>
            <person name="Meneghin J."/>
            <person name="Chen Z."/>
            <person name="Lagutin K."/>
            <person name="Mitchell K."/>
            <person name="Reysenbach A.L."/>
        </authorList>
    </citation>
    <scope>NUCLEOTIDE SEQUENCE [LARGE SCALE GENOMIC DNA]</scope>
    <source>
        <strain evidence="1">NZ3</strain>
    </source>
</reference>
<sequence>MVKVGTCGFPISRKKYFSEFKVVELNNTFYNIPDGGWLKKIRKEAPRDFEFTFKAFQGITHDTNSPTWKRSKIDYRKLKGKVGYLRPTKEVFEFWDKMMEIARILESKIIVIQLPNSFRDDEENLRNSYEFFSSIGKEGIKIAIELRGWEKKNIEKLCREFNLIEIVDLVVDRPIFYSEIGYYRLHGRYEGNKIIYGYKYSDEDMRVLIKKLLEIKNMESYVMFNNSYMYEDSKRFLEILKCQPIS</sequence>
<dbReference type="PANTHER" id="PTHR30348">
    <property type="entry name" value="UNCHARACTERIZED PROTEIN YECE"/>
    <property type="match status" value="1"/>
</dbReference>
<evidence type="ECO:0000313" key="1">
    <source>
        <dbReference type="EMBL" id="RIB35703.1"/>
    </source>
</evidence>
<comment type="caution">
    <text evidence="1">The sequence shown here is derived from an EMBL/GenBank/DDBJ whole genome shotgun (WGS) entry which is preliminary data.</text>
</comment>
<gene>
    <name evidence="1" type="ORF">BXU00_00755</name>
</gene>
<proteinExistence type="predicted"/>
<dbReference type="Pfam" id="PF01904">
    <property type="entry name" value="DUF72"/>
    <property type="match status" value="1"/>
</dbReference>
<dbReference type="PANTHER" id="PTHR30348:SF4">
    <property type="entry name" value="DUF72 DOMAIN-CONTAINING PROTEIN"/>
    <property type="match status" value="1"/>
</dbReference>
<evidence type="ECO:0000313" key="2">
    <source>
        <dbReference type="Proteomes" id="UP000266622"/>
    </source>
</evidence>
<dbReference type="InterPro" id="IPR002763">
    <property type="entry name" value="DUF72"/>
</dbReference>
<dbReference type="Proteomes" id="UP000266622">
    <property type="component" value="Unassembled WGS sequence"/>
</dbReference>
<protein>
    <recommendedName>
        <fullName evidence="3">DUF72 domain-containing protein</fullName>
    </recommendedName>
</protein>
<evidence type="ECO:0008006" key="3">
    <source>
        <dbReference type="Google" id="ProtNLM"/>
    </source>
</evidence>